<comment type="subcellular location">
    <subcellularLocation>
        <location evidence="1">Mitochondrion</location>
    </subcellularLocation>
</comment>
<evidence type="ECO:0000256" key="4">
    <source>
        <dbReference type="ARBA" id="ARBA00022980"/>
    </source>
</evidence>
<evidence type="ECO:0000313" key="8">
    <source>
        <dbReference type="Proteomes" id="UP000030746"/>
    </source>
</evidence>
<dbReference type="PANTHER" id="PTHR21338:SF0">
    <property type="entry name" value="LARGE RIBOSOMAL SUBUNIT PROTEIN ML41"/>
    <property type="match status" value="1"/>
</dbReference>
<evidence type="ECO:0000256" key="1">
    <source>
        <dbReference type="ARBA" id="ARBA00004173"/>
    </source>
</evidence>
<evidence type="ECO:0000256" key="6">
    <source>
        <dbReference type="ARBA" id="ARBA00023274"/>
    </source>
</evidence>
<dbReference type="Proteomes" id="UP000030746">
    <property type="component" value="Unassembled WGS sequence"/>
</dbReference>
<evidence type="ECO:0000313" key="7">
    <source>
        <dbReference type="EMBL" id="ESP00217.1"/>
    </source>
</evidence>
<keyword evidence="4" id="KW-0689">Ribosomal protein</keyword>
<evidence type="ECO:0000256" key="2">
    <source>
        <dbReference type="ARBA" id="ARBA00010152"/>
    </source>
</evidence>
<dbReference type="GO" id="GO:0006412">
    <property type="term" value="P:translation"/>
    <property type="evidence" value="ECO:0007669"/>
    <property type="project" value="TreeGrafter"/>
</dbReference>
<dbReference type="RefSeq" id="XP_009049102.1">
    <property type="nucleotide sequence ID" value="XM_009050854.1"/>
</dbReference>
<name>V4B1L9_LOTGI</name>
<dbReference type="AlphaFoldDB" id="V4B1L9"/>
<dbReference type="STRING" id="225164.V4B1L9"/>
<dbReference type="CTD" id="20242355"/>
<dbReference type="PANTHER" id="PTHR21338">
    <property type="entry name" value="MITOCHONDRIAL RIBOSOMAL PROTEIN L41"/>
    <property type="match status" value="1"/>
</dbReference>
<dbReference type="EMBL" id="KB200814">
    <property type="protein sequence ID" value="ESP00217.1"/>
    <property type="molecule type" value="Genomic_DNA"/>
</dbReference>
<dbReference type="InterPro" id="IPR019189">
    <property type="entry name" value="Ribosomal_mL41"/>
</dbReference>
<reference evidence="7 8" key="1">
    <citation type="journal article" date="2013" name="Nature">
        <title>Insights into bilaterian evolution from three spiralian genomes.</title>
        <authorList>
            <person name="Simakov O."/>
            <person name="Marletaz F."/>
            <person name="Cho S.J."/>
            <person name="Edsinger-Gonzales E."/>
            <person name="Havlak P."/>
            <person name="Hellsten U."/>
            <person name="Kuo D.H."/>
            <person name="Larsson T."/>
            <person name="Lv J."/>
            <person name="Arendt D."/>
            <person name="Savage R."/>
            <person name="Osoegawa K."/>
            <person name="de Jong P."/>
            <person name="Grimwood J."/>
            <person name="Chapman J.A."/>
            <person name="Shapiro H."/>
            <person name="Aerts A."/>
            <person name="Otillar R.P."/>
            <person name="Terry A.Y."/>
            <person name="Boore J.L."/>
            <person name="Grigoriev I.V."/>
            <person name="Lindberg D.R."/>
            <person name="Seaver E.C."/>
            <person name="Weisblat D.A."/>
            <person name="Putnam N.H."/>
            <person name="Rokhsar D.S."/>
        </authorList>
    </citation>
    <scope>NUCLEOTIDE SEQUENCE [LARGE SCALE GENOMIC DNA]</scope>
</reference>
<dbReference type="KEGG" id="lgi:LOTGIDRAFT_173377"/>
<keyword evidence="3" id="KW-0809">Transit peptide</keyword>
<comment type="similarity">
    <text evidence="2">Belongs to the mitochondrion-specific ribosomal protein mL41 family.</text>
</comment>
<dbReference type="OMA" id="RFFRVKE"/>
<dbReference type="HOGENOM" id="CLU_1919416_0_0_1"/>
<evidence type="ECO:0000256" key="5">
    <source>
        <dbReference type="ARBA" id="ARBA00023128"/>
    </source>
</evidence>
<protein>
    <recommendedName>
        <fullName evidence="9">39S ribosomal protein L41, mitochondrial</fullName>
    </recommendedName>
</protein>
<proteinExistence type="inferred from homology"/>
<keyword evidence="5" id="KW-0496">Mitochondrion</keyword>
<keyword evidence="6" id="KW-0687">Ribonucleoprotein</keyword>
<evidence type="ECO:0000256" key="3">
    <source>
        <dbReference type="ARBA" id="ARBA00022946"/>
    </source>
</evidence>
<dbReference type="Pfam" id="PF09809">
    <property type="entry name" value="MRP-L27"/>
    <property type="match status" value="1"/>
</dbReference>
<dbReference type="GO" id="GO:0005762">
    <property type="term" value="C:mitochondrial large ribosomal subunit"/>
    <property type="evidence" value="ECO:0007669"/>
    <property type="project" value="InterPro"/>
</dbReference>
<dbReference type="GeneID" id="20242355"/>
<gene>
    <name evidence="7" type="ORF">LOTGIDRAFT_173377</name>
</gene>
<dbReference type="OrthoDB" id="408933at2759"/>
<accession>V4B1L9</accession>
<evidence type="ECO:0008006" key="9">
    <source>
        <dbReference type="Google" id="ProtNLM"/>
    </source>
</evidence>
<organism evidence="7 8">
    <name type="scientific">Lottia gigantea</name>
    <name type="common">Giant owl limpet</name>
    <dbReference type="NCBI Taxonomy" id="225164"/>
    <lineage>
        <taxon>Eukaryota</taxon>
        <taxon>Metazoa</taxon>
        <taxon>Spiralia</taxon>
        <taxon>Lophotrochozoa</taxon>
        <taxon>Mollusca</taxon>
        <taxon>Gastropoda</taxon>
        <taxon>Patellogastropoda</taxon>
        <taxon>Lottioidea</taxon>
        <taxon>Lottiidae</taxon>
        <taxon>Lottia</taxon>
    </lineage>
</organism>
<dbReference type="GO" id="GO:0003735">
    <property type="term" value="F:structural constituent of ribosome"/>
    <property type="evidence" value="ECO:0007669"/>
    <property type="project" value="InterPro"/>
</dbReference>
<keyword evidence="8" id="KW-1185">Reference proteome</keyword>
<sequence>MREEKNRPFSPKDLGKDELSAKAVHWKEKEGFKLLQTALAKHVAHPPGKIDKSTNRFKIIPEMVPEFIVPDLTDFKLKPYISYRSESVKQDKITAKKLFHLCYADKVKEIKEQKARSQAEETQLQNEDPKVK</sequence>